<dbReference type="EMBL" id="SNRW01006500">
    <property type="protein sequence ID" value="KAA6382952.1"/>
    <property type="molecule type" value="Genomic_DNA"/>
</dbReference>
<accession>A0A5J4VK46</accession>
<dbReference type="Proteomes" id="UP000324800">
    <property type="component" value="Unassembled WGS sequence"/>
</dbReference>
<evidence type="ECO:0000313" key="2">
    <source>
        <dbReference type="Proteomes" id="UP000324800"/>
    </source>
</evidence>
<protein>
    <submittedName>
        <fullName evidence="1">Uncharacterized protein</fullName>
    </submittedName>
</protein>
<dbReference type="AlphaFoldDB" id="A0A5J4VK46"/>
<evidence type="ECO:0000313" key="1">
    <source>
        <dbReference type="EMBL" id="KAA6382952.1"/>
    </source>
</evidence>
<organism evidence="1 2">
    <name type="scientific">Streblomastix strix</name>
    <dbReference type="NCBI Taxonomy" id="222440"/>
    <lineage>
        <taxon>Eukaryota</taxon>
        <taxon>Metamonada</taxon>
        <taxon>Preaxostyla</taxon>
        <taxon>Oxymonadida</taxon>
        <taxon>Streblomastigidae</taxon>
        <taxon>Streblomastix</taxon>
    </lineage>
</organism>
<gene>
    <name evidence="1" type="ORF">EZS28_021523</name>
</gene>
<sequence>MRLTKSDSTRSTCRPSCNINSLKTEKKCTQKNKQYTNSTNIFLSITTNFSNTIATLHNREKLEVEKEKISISSTRKTTDKSEEDNFQDQIILEIAMPYLPSHKIDVETAQQTWQNRRFDLVRDRNVIKLKNSKLRGKLATQKFFTFSNWREFWSDAGFSMEQINISHYLPRNTSLRVLTTSQKDTNLLEYMKWRSNMQQRLGKE</sequence>
<name>A0A5J4VK46_9EUKA</name>
<comment type="caution">
    <text evidence="1">The sequence shown here is derived from an EMBL/GenBank/DDBJ whole genome shotgun (WGS) entry which is preliminary data.</text>
</comment>
<reference evidence="1 2" key="1">
    <citation type="submission" date="2019-03" db="EMBL/GenBank/DDBJ databases">
        <title>Single cell metagenomics reveals metabolic interactions within the superorganism composed of flagellate Streblomastix strix and complex community of Bacteroidetes bacteria on its surface.</title>
        <authorList>
            <person name="Treitli S.C."/>
            <person name="Kolisko M."/>
            <person name="Husnik F."/>
            <person name="Keeling P."/>
            <person name="Hampl V."/>
        </authorList>
    </citation>
    <scope>NUCLEOTIDE SEQUENCE [LARGE SCALE GENOMIC DNA]</scope>
    <source>
        <strain evidence="1">ST1C</strain>
    </source>
</reference>
<proteinExistence type="predicted"/>